<dbReference type="PATRIC" id="fig|1263870.3.peg.5650"/>
<feature type="chain" id="PRO_5004073329" evidence="1">
    <location>
        <begin position="27"/>
        <end position="523"/>
    </location>
</feature>
<dbReference type="Gene3D" id="2.115.10.20">
    <property type="entry name" value="Glycosyl hydrolase domain, family 43"/>
    <property type="match status" value="1"/>
</dbReference>
<comment type="caution">
    <text evidence="2">The sequence shown here is derived from an EMBL/GenBank/DDBJ whole genome shotgun (WGS) entry which is preliminary data.</text>
</comment>
<gene>
    <name evidence="2" type="ORF">RSSM_05332</name>
</gene>
<dbReference type="AlphaFoldDB" id="M5UB67"/>
<dbReference type="InterPro" id="IPR023296">
    <property type="entry name" value="Glyco_hydro_beta-prop_sf"/>
</dbReference>
<protein>
    <submittedName>
        <fullName evidence="2">Signal peptide-domain containing protein</fullName>
    </submittedName>
</protein>
<sequence length="523" mass="57996">MNVSSCRRAGLLGLLVALNITSLAKADGWIVDDQTQWTSDTLANPEVELEGGLATPKVSSATIQSKLKTFAEKRSASSMVVSQTTAWQNWEPTDIGPQATRDAPVLLRMGPKDYWFFAKFGRPKSGKNGSEKFTATDAQLKGFDIPLKTTQYPNQYDAPGGLKKSAGGYHAWQSHDMIHWVHHGCVTSGKAGWVTTAEVVDGKVYLFYDFPNDQDPHLVIDDDLFDGVPGTSMGMVFSDPSDGSDVAIIRDLNGTFHCIYEDWSPIDPSTHSWDSPLAGHAVSPDGITPFEIVGIAVDERTEPTGKFAEYFHPHWYAAAPNKFPGKPVPQDIKQHRIKKGDIRSFSKYEIHEPEQNAYGDWAAIAIGGQYYLFCDVDPATSHQRDGMSVGWFTSTDINEPFQFCDHIGKGHPDPDIMFAEGRFYLATQTNEDYVSPGPWVDGVEARVGVDTDNDTLINQWTSWQTLKESYEAVPGFAKQVAKTPARMDLSDLPAGYGFQFEIRLNDTTENDSKPNLDRVEMEF</sequence>
<dbReference type="SUPFAM" id="SSF75005">
    <property type="entry name" value="Arabinanase/levansucrase/invertase"/>
    <property type="match status" value="1"/>
</dbReference>
<dbReference type="OrthoDB" id="9760116at2"/>
<evidence type="ECO:0000256" key="1">
    <source>
        <dbReference type="SAM" id="SignalP"/>
    </source>
</evidence>
<reference evidence="2 3" key="1">
    <citation type="journal article" date="2013" name="Mar. Genomics">
        <title>Expression of sulfatases in Rhodopirellula baltica and the diversity of sulfatases in the genus Rhodopirellula.</title>
        <authorList>
            <person name="Wegner C.E."/>
            <person name="Richter-Heitmann T."/>
            <person name="Klindworth A."/>
            <person name="Klockow C."/>
            <person name="Richter M."/>
            <person name="Achstetter T."/>
            <person name="Glockner F.O."/>
            <person name="Harder J."/>
        </authorList>
    </citation>
    <scope>NUCLEOTIDE SEQUENCE [LARGE SCALE GENOMIC DNA]</scope>
    <source>
        <strain evidence="2 3">SM41</strain>
    </source>
</reference>
<evidence type="ECO:0000313" key="3">
    <source>
        <dbReference type="Proteomes" id="UP000011885"/>
    </source>
</evidence>
<accession>M5UB67</accession>
<feature type="signal peptide" evidence="1">
    <location>
        <begin position="1"/>
        <end position="26"/>
    </location>
</feature>
<dbReference type="Proteomes" id="UP000011885">
    <property type="component" value="Unassembled WGS sequence"/>
</dbReference>
<evidence type="ECO:0000313" key="2">
    <source>
        <dbReference type="EMBL" id="EMI53223.1"/>
    </source>
</evidence>
<keyword evidence="3" id="KW-1185">Reference proteome</keyword>
<name>M5UB67_9BACT</name>
<dbReference type="EMBL" id="ANOH01000368">
    <property type="protein sequence ID" value="EMI53223.1"/>
    <property type="molecule type" value="Genomic_DNA"/>
</dbReference>
<organism evidence="2 3">
    <name type="scientific">Rhodopirellula sallentina SM41</name>
    <dbReference type="NCBI Taxonomy" id="1263870"/>
    <lineage>
        <taxon>Bacteria</taxon>
        <taxon>Pseudomonadati</taxon>
        <taxon>Planctomycetota</taxon>
        <taxon>Planctomycetia</taxon>
        <taxon>Pirellulales</taxon>
        <taxon>Pirellulaceae</taxon>
        <taxon>Rhodopirellula</taxon>
    </lineage>
</organism>
<keyword evidence="1" id="KW-0732">Signal</keyword>
<proteinExistence type="predicted"/>